<reference evidence="6" key="1">
    <citation type="journal article" date="2017" name="Int J Environ Stud">
        <title>Does the Miocene-Pliocene relict legume Oxytropis triphylla form nitrogen-fixing nodules with a combination of bacterial strains?</title>
        <authorList>
            <person name="Safronova V."/>
            <person name="Belimov A."/>
            <person name="Sazanova A."/>
            <person name="Kuznetsova I."/>
            <person name="Popova J."/>
            <person name="Andronov E."/>
            <person name="Verkhozina A."/>
            <person name="Tikhonovich I."/>
        </authorList>
    </citation>
    <scope>NUCLEOTIDE SEQUENCE [LARGE SCALE GENOMIC DNA]</scope>
    <source>
        <strain evidence="6">Tri-38</strain>
    </source>
</reference>
<evidence type="ECO:0000259" key="4">
    <source>
        <dbReference type="Pfam" id="PF14748"/>
    </source>
</evidence>
<keyword evidence="6" id="KW-1185">Reference proteome</keyword>
<gene>
    <name evidence="5" type="ORF">B5P45_11535</name>
</gene>
<feature type="binding site" evidence="2">
    <location>
        <begin position="63"/>
        <end position="66"/>
    </location>
    <ligand>
        <name>NADP(+)</name>
        <dbReference type="ChEBI" id="CHEBI:58349"/>
    </ligand>
</feature>
<dbReference type="AlphaFoldDB" id="A0A2N9VYD8"/>
<dbReference type="Pfam" id="PF14748">
    <property type="entry name" value="P5CR_dimer"/>
    <property type="match status" value="1"/>
</dbReference>
<dbReference type="PIRSF" id="PIRSF000193">
    <property type="entry name" value="Pyrrol-5-carb_rd"/>
    <property type="match status" value="1"/>
</dbReference>
<dbReference type="InterPro" id="IPR036291">
    <property type="entry name" value="NAD(P)-bd_dom_sf"/>
</dbReference>
<dbReference type="InterPro" id="IPR008927">
    <property type="entry name" value="6-PGluconate_DH-like_C_sf"/>
</dbReference>
<sequence length="249" mass="26119">MGLGFIGTGTMAAAIVEGLGGGEILVSPRGAALAADLTARFAGVKVADSNQSVVDGSETVVLAVRPQVAEEVIRELRFRPDQRVISVIAATPIDRLREWIGLDLSITRAIPLPFVAARRGVTPIFPPNAEAAELFNKLGTAVPCHTIEEFDLLAVGSALMGSYFGVLETVQGWLSSQGLSETASRTYLAGLFASLGETAEASSSDFAALRDEYSTKGGLNEQMFRVFAEQGGTAAMNGALTSVLTRIRG</sequence>
<dbReference type="GO" id="GO:0055129">
    <property type="term" value="P:L-proline biosynthetic process"/>
    <property type="evidence" value="ECO:0007669"/>
    <property type="project" value="TreeGrafter"/>
</dbReference>
<name>A0A2N9VYD8_9HYPH</name>
<feature type="domain" description="Pyrroline-5-carboxylate reductase dimerisation" evidence="4">
    <location>
        <begin position="160"/>
        <end position="247"/>
    </location>
</feature>
<organism evidence="5 6">
    <name type="scientific">Phyllobacterium zundukense</name>
    <dbReference type="NCBI Taxonomy" id="1867719"/>
    <lineage>
        <taxon>Bacteria</taxon>
        <taxon>Pseudomonadati</taxon>
        <taxon>Pseudomonadota</taxon>
        <taxon>Alphaproteobacteria</taxon>
        <taxon>Hyphomicrobiales</taxon>
        <taxon>Phyllobacteriaceae</taxon>
        <taxon>Phyllobacterium</taxon>
    </lineage>
</organism>
<dbReference type="Proteomes" id="UP000232163">
    <property type="component" value="Unassembled WGS sequence"/>
</dbReference>
<comment type="similarity">
    <text evidence="1">Belongs to the pyrroline-5-carboxylate reductase family.</text>
</comment>
<feature type="domain" description="Pyrroline-5-carboxylate reductase catalytic N-terminal" evidence="3">
    <location>
        <begin position="3"/>
        <end position="89"/>
    </location>
</feature>
<dbReference type="InterPro" id="IPR029036">
    <property type="entry name" value="P5CR_dimer"/>
</dbReference>
<dbReference type="Gene3D" id="1.10.3730.10">
    <property type="entry name" value="ProC C-terminal domain-like"/>
    <property type="match status" value="1"/>
</dbReference>
<dbReference type="SUPFAM" id="SSF51735">
    <property type="entry name" value="NAD(P)-binding Rossmann-fold domains"/>
    <property type="match status" value="1"/>
</dbReference>
<protein>
    <submittedName>
        <fullName evidence="5">Pyrroline-5-carboxylate reductase</fullName>
    </submittedName>
</protein>
<evidence type="ECO:0000313" key="5">
    <source>
        <dbReference type="EMBL" id="PIO44506.1"/>
    </source>
</evidence>
<dbReference type="NCBIfam" id="NF005063">
    <property type="entry name" value="PRK06476.1"/>
    <property type="match status" value="1"/>
</dbReference>
<dbReference type="PANTHER" id="PTHR11645:SF13">
    <property type="entry name" value="PYRROLINE-5-CARBOXYLATE REDUCTASE CATALYTIC N-TERMINAL DOMAIN-CONTAINING PROTEIN"/>
    <property type="match status" value="1"/>
</dbReference>
<keyword evidence="2" id="KW-0521">NADP</keyword>
<evidence type="ECO:0000256" key="1">
    <source>
        <dbReference type="ARBA" id="ARBA00005525"/>
    </source>
</evidence>
<feature type="binding site" evidence="2">
    <location>
        <position position="50"/>
    </location>
    <ligand>
        <name>NADPH</name>
        <dbReference type="ChEBI" id="CHEBI:57783"/>
    </ligand>
</feature>
<comment type="caution">
    <text evidence="5">The sequence shown here is derived from an EMBL/GenBank/DDBJ whole genome shotgun (WGS) entry which is preliminary data.</text>
</comment>
<dbReference type="SUPFAM" id="SSF48179">
    <property type="entry name" value="6-phosphogluconate dehydrogenase C-terminal domain-like"/>
    <property type="match status" value="1"/>
</dbReference>
<dbReference type="OrthoDB" id="9805754at2"/>
<dbReference type="InterPro" id="IPR028939">
    <property type="entry name" value="P5C_Rdtase_cat_N"/>
</dbReference>
<dbReference type="KEGG" id="pht:BLM14_25405"/>
<dbReference type="Pfam" id="PF03807">
    <property type="entry name" value="F420_oxidored"/>
    <property type="match status" value="1"/>
</dbReference>
<evidence type="ECO:0000259" key="3">
    <source>
        <dbReference type="Pfam" id="PF03807"/>
    </source>
</evidence>
<evidence type="ECO:0000313" key="6">
    <source>
        <dbReference type="Proteomes" id="UP000232163"/>
    </source>
</evidence>
<feature type="binding site" evidence="2">
    <location>
        <begin position="6"/>
        <end position="11"/>
    </location>
    <ligand>
        <name>NADP(+)</name>
        <dbReference type="ChEBI" id="CHEBI:58349"/>
    </ligand>
</feature>
<dbReference type="RefSeq" id="WP_100002974.1">
    <property type="nucleotide sequence ID" value="NZ_CP017943.1"/>
</dbReference>
<dbReference type="PANTHER" id="PTHR11645">
    <property type="entry name" value="PYRROLINE-5-CARBOXYLATE REDUCTASE"/>
    <property type="match status" value="1"/>
</dbReference>
<dbReference type="GO" id="GO:0004735">
    <property type="term" value="F:pyrroline-5-carboxylate reductase activity"/>
    <property type="evidence" value="ECO:0007669"/>
    <property type="project" value="InterPro"/>
</dbReference>
<dbReference type="EMBL" id="MZMT01000028">
    <property type="protein sequence ID" value="PIO44506.1"/>
    <property type="molecule type" value="Genomic_DNA"/>
</dbReference>
<dbReference type="InterPro" id="IPR000304">
    <property type="entry name" value="Pyrroline-COOH_reductase"/>
</dbReference>
<dbReference type="Gene3D" id="3.40.50.720">
    <property type="entry name" value="NAD(P)-binding Rossmann-like Domain"/>
    <property type="match status" value="1"/>
</dbReference>
<evidence type="ECO:0000256" key="2">
    <source>
        <dbReference type="PIRSR" id="PIRSR000193-1"/>
    </source>
</evidence>
<proteinExistence type="inferred from homology"/>
<accession>A0A2N9VYD8</accession>